<gene>
    <name evidence="2" type="ORF">N7476_004838</name>
</gene>
<name>A0A9W9U520_9EURO</name>
<evidence type="ECO:0000256" key="1">
    <source>
        <dbReference type="ARBA" id="ARBA00022801"/>
    </source>
</evidence>
<dbReference type="Gene3D" id="2.30.40.10">
    <property type="entry name" value="Urease, subunit C, domain 1"/>
    <property type="match status" value="1"/>
</dbReference>
<keyword evidence="3" id="KW-1185">Reference proteome</keyword>
<protein>
    <submittedName>
        <fullName evidence="2">Amidohydrolase</fullName>
    </submittedName>
</protein>
<dbReference type="GO" id="GO:0016810">
    <property type="term" value="F:hydrolase activity, acting on carbon-nitrogen (but not peptide) bonds"/>
    <property type="evidence" value="ECO:0007669"/>
    <property type="project" value="InterPro"/>
</dbReference>
<reference evidence="2" key="1">
    <citation type="submission" date="2022-12" db="EMBL/GenBank/DDBJ databases">
        <authorList>
            <person name="Petersen C."/>
        </authorList>
    </citation>
    <scope>NUCLEOTIDE SEQUENCE</scope>
    <source>
        <strain evidence="2">IBT 21472</strain>
    </source>
</reference>
<proteinExistence type="predicted"/>
<dbReference type="InterPro" id="IPR050287">
    <property type="entry name" value="MTA/SAH_deaminase"/>
</dbReference>
<dbReference type="PANTHER" id="PTHR43794:SF11">
    <property type="entry name" value="AMIDOHYDROLASE-RELATED DOMAIN-CONTAINING PROTEIN"/>
    <property type="match status" value="1"/>
</dbReference>
<dbReference type="InterPro" id="IPR032466">
    <property type="entry name" value="Metal_Hydrolase"/>
</dbReference>
<evidence type="ECO:0000313" key="2">
    <source>
        <dbReference type="EMBL" id="KAJ5318418.1"/>
    </source>
</evidence>
<dbReference type="Gene3D" id="3.20.20.140">
    <property type="entry name" value="Metal-dependent hydrolases"/>
    <property type="match status" value="2"/>
</dbReference>
<dbReference type="PANTHER" id="PTHR43794">
    <property type="entry name" value="AMINOHYDROLASE SSNA-RELATED"/>
    <property type="match status" value="1"/>
</dbReference>
<dbReference type="SUPFAM" id="SSF51556">
    <property type="entry name" value="Metallo-dependent hydrolases"/>
    <property type="match status" value="1"/>
</dbReference>
<dbReference type="Proteomes" id="UP001147746">
    <property type="component" value="Unassembled WGS sequence"/>
</dbReference>
<sequence>MSEPKENQASLKKAVEADVLVAQDGKIVYIGSEAQGKIENANKVIDAIGKWLLPGFVSAHSHLRQHGLAARAPNSDVAEWSTVVANAVRLSKPANMYVITFKGRSEPAQFEAALDASIRFVHGFNIGQVTNIWPENGALARTATFQGRSLAKHAPDHFLGSKMVLQGLEYEDKRTIATEACIKKRFNLEGHIGYLESPGPKKSPLAMQSHFLHICTASEIAEEAAKAGMRMIWNLLVNGRLGSGVFDLPKDIPIGLGTDGEAACGRCDSFENMRMVCTASNKAKSPLAPWILMRSTACTLREQLKCSTLRAGVAVSRKANWPT</sequence>
<comment type="caution">
    <text evidence="2">The sequence shown here is derived from an EMBL/GenBank/DDBJ whole genome shotgun (WGS) entry which is preliminary data.</text>
</comment>
<accession>A0A9W9U520</accession>
<dbReference type="InterPro" id="IPR011059">
    <property type="entry name" value="Metal-dep_hydrolase_composite"/>
</dbReference>
<dbReference type="SUPFAM" id="SSF51338">
    <property type="entry name" value="Composite domain of metallo-dependent hydrolases"/>
    <property type="match status" value="1"/>
</dbReference>
<evidence type="ECO:0000313" key="3">
    <source>
        <dbReference type="Proteomes" id="UP001147746"/>
    </source>
</evidence>
<dbReference type="AlphaFoldDB" id="A0A9W9U520"/>
<dbReference type="EMBL" id="JAPZBO010000004">
    <property type="protein sequence ID" value="KAJ5318418.1"/>
    <property type="molecule type" value="Genomic_DNA"/>
</dbReference>
<organism evidence="2 3">
    <name type="scientific">Penicillium atrosanguineum</name>
    <dbReference type="NCBI Taxonomy" id="1132637"/>
    <lineage>
        <taxon>Eukaryota</taxon>
        <taxon>Fungi</taxon>
        <taxon>Dikarya</taxon>
        <taxon>Ascomycota</taxon>
        <taxon>Pezizomycotina</taxon>
        <taxon>Eurotiomycetes</taxon>
        <taxon>Eurotiomycetidae</taxon>
        <taxon>Eurotiales</taxon>
        <taxon>Aspergillaceae</taxon>
        <taxon>Penicillium</taxon>
    </lineage>
</organism>
<reference evidence="2" key="2">
    <citation type="journal article" date="2023" name="IMA Fungus">
        <title>Comparative genomic study of the Penicillium genus elucidates a diverse pangenome and 15 lateral gene transfer events.</title>
        <authorList>
            <person name="Petersen C."/>
            <person name="Sorensen T."/>
            <person name="Nielsen M.R."/>
            <person name="Sondergaard T.E."/>
            <person name="Sorensen J.L."/>
            <person name="Fitzpatrick D.A."/>
            <person name="Frisvad J.C."/>
            <person name="Nielsen K.L."/>
        </authorList>
    </citation>
    <scope>NUCLEOTIDE SEQUENCE</scope>
    <source>
        <strain evidence="2">IBT 21472</strain>
    </source>
</reference>
<keyword evidence="1" id="KW-0378">Hydrolase</keyword>